<organism evidence="1 2">
    <name type="scientific">Dermacentor silvarum</name>
    <name type="common">Tick</name>
    <dbReference type="NCBI Taxonomy" id="543639"/>
    <lineage>
        <taxon>Eukaryota</taxon>
        <taxon>Metazoa</taxon>
        <taxon>Ecdysozoa</taxon>
        <taxon>Arthropoda</taxon>
        <taxon>Chelicerata</taxon>
        <taxon>Arachnida</taxon>
        <taxon>Acari</taxon>
        <taxon>Parasitiformes</taxon>
        <taxon>Ixodida</taxon>
        <taxon>Ixodoidea</taxon>
        <taxon>Ixodidae</taxon>
        <taxon>Rhipicephalinae</taxon>
        <taxon>Dermacentor</taxon>
    </lineage>
</organism>
<dbReference type="Proteomes" id="UP000821865">
    <property type="component" value="Chromosome 8"/>
</dbReference>
<protein>
    <submittedName>
        <fullName evidence="1">Uncharacterized protein</fullName>
    </submittedName>
</protein>
<accession>A0ACB8CAN3</accession>
<dbReference type="EMBL" id="CM023477">
    <property type="protein sequence ID" value="KAH7937973.1"/>
    <property type="molecule type" value="Genomic_DNA"/>
</dbReference>
<proteinExistence type="predicted"/>
<gene>
    <name evidence="1" type="ORF">HPB49_018612</name>
</gene>
<name>A0ACB8CAN3_DERSI</name>
<reference evidence="1" key="1">
    <citation type="submission" date="2020-05" db="EMBL/GenBank/DDBJ databases">
        <title>Large-scale comparative analyses of tick genomes elucidate their genetic diversity and vector capacities.</title>
        <authorList>
            <person name="Jia N."/>
            <person name="Wang J."/>
            <person name="Shi W."/>
            <person name="Du L."/>
            <person name="Sun Y."/>
            <person name="Zhan W."/>
            <person name="Jiang J."/>
            <person name="Wang Q."/>
            <person name="Zhang B."/>
            <person name="Ji P."/>
            <person name="Sakyi L.B."/>
            <person name="Cui X."/>
            <person name="Yuan T."/>
            <person name="Jiang B."/>
            <person name="Yang W."/>
            <person name="Lam T.T.-Y."/>
            <person name="Chang Q."/>
            <person name="Ding S."/>
            <person name="Wang X."/>
            <person name="Zhu J."/>
            <person name="Ruan X."/>
            <person name="Zhao L."/>
            <person name="Wei J."/>
            <person name="Que T."/>
            <person name="Du C."/>
            <person name="Cheng J."/>
            <person name="Dai P."/>
            <person name="Han X."/>
            <person name="Huang E."/>
            <person name="Gao Y."/>
            <person name="Liu J."/>
            <person name="Shao H."/>
            <person name="Ye R."/>
            <person name="Li L."/>
            <person name="Wei W."/>
            <person name="Wang X."/>
            <person name="Wang C."/>
            <person name="Yang T."/>
            <person name="Huo Q."/>
            <person name="Li W."/>
            <person name="Guo W."/>
            <person name="Chen H."/>
            <person name="Zhou L."/>
            <person name="Ni X."/>
            <person name="Tian J."/>
            <person name="Zhou Y."/>
            <person name="Sheng Y."/>
            <person name="Liu T."/>
            <person name="Pan Y."/>
            <person name="Xia L."/>
            <person name="Li J."/>
            <person name="Zhao F."/>
            <person name="Cao W."/>
        </authorList>
    </citation>
    <scope>NUCLEOTIDE SEQUENCE</scope>
    <source>
        <strain evidence="1">Dsil-2018</strain>
    </source>
</reference>
<sequence length="115" mass="12458">MKKKVTDEAPGSTKPAKKARKVSMHTPVYPTRRGAGLPVVTPKFDIRKRPTTARPVRRGETLLSLSGSPVEAKTSAVPIHVHINKGQVVKVMASNTGDSSVQELCKAIKNLCEKM</sequence>
<keyword evidence="2" id="KW-1185">Reference proteome</keyword>
<comment type="caution">
    <text evidence="1">The sequence shown here is derived from an EMBL/GenBank/DDBJ whole genome shotgun (WGS) entry which is preliminary data.</text>
</comment>
<evidence type="ECO:0000313" key="2">
    <source>
        <dbReference type="Proteomes" id="UP000821865"/>
    </source>
</evidence>
<evidence type="ECO:0000313" key="1">
    <source>
        <dbReference type="EMBL" id="KAH7937973.1"/>
    </source>
</evidence>